<accession>W1PBU1</accession>
<dbReference type="HOGENOM" id="CLU_1867885_0_0_1"/>
<gene>
    <name evidence="1" type="ORF">AMTR_s00053p00199020</name>
</gene>
<dbReference type="Proteomes" id="UP000017836">
    <property type="component" value="Unassembled WGS sequence"/>
</dbReference>
<dbReference type="Gramene" id="ERN05154">
    <property type="protein sequence ID" value="ERN05154"/>
    <property type="gene ID" value="AMTR_s00053p00199020"/>
</dbReference>
<name>W1PBU1_AMBTC</name>
<evidence type="ECO:0000313" key="1">
    <source>
        <dbReference type="EMBL" id="ERN05154.1"/>
    </source>
</evidence>
<keyword evidence="2" id="KW-1185">Reference proteome</keyword>
<evidence type="ECO:0000313" key="2">
    <source>
        <dbReference type="Proteomes" id="UP000017836"/>
    </source>
</evidence>
<proteinExistence type="predicted"/>
<dbReference type="EMBL" id="KI394012">
    <property type="protein sequence ID" value="ERN05154.1"/>
    <property type="molecule type" value="Genomic_DNA"/>
</dbReference>
<sequence length="137" mass="14874">MPLSILRPSWGELDIDQEEEVKFITRLNLIPAEEVGNGGVPPPMFLGLRGGPEELGVRVEEVLADHAGGEMAVVVAAVGSGEEMMPKANPEFSQKYVAEMFKDMRVDLEVPFAVIYEAIRRNGSIVKKEGDSGVGYA</sequence>
<dbReference type="AlphaFoldDB" id="W1PBU1"/>
<organism evidence="1 2">
    <name type="scientific">Amborella trichopoda</name>
    <dbReference type="NCBI Taxonomy" id="13333"/>
    <lineage>
        <taxon>Eukaryota</taxon>
        <taxon>Viridiplantae</taxon>
        <taxon>Streptophyta</taxon>
        <taxon>Embryophyta</taxon>
        <taxon>Tracheophyta</taxon>
        <taxon>Spermatophyta</taxon>
        <taxon>Magnoliopsida</taxon>
        <taxon>Amborellales</taxon>
        <taxon>Amborellaceae</taxon>
        <taxon>Amborella</taxon>
    </lineage>
</organism>
<protein>
    <submittedName>
        <fullName evidence="1">Uncharacterized protein</fullName>
    </submittedName>
</protein>
<reference evidence="2" key="1">
    <citation type="journal article" date="2013" name="Science">
        <title>The Amborella genome and the evolution of flowering plants.</title>
        <authorList>
            <consortium name="Amborella Genome Project"/>
        </authorList>
    </citation>
    <scope>NUCLEOTIDE SEQUENCE [LARGE SCALE GENOMIC DNA]</scope>
</reference>